<dbReference type="InterPro" id="IPR001347">
    <property type="entry name" value="SIS_dom"/>
</dbReference>
<accession>A0A858SY46</accession>
<evidence type="ECO:0000256" key="1">
    <source>
        <dbReference type="ARBA" id="ARBA00023015"/>
    </source>
</evidence>
<dbReference type="Gene3D" id="1.10.10.10">
    <property type="entry name" value="Winged helix-like DNA-binding domain superfamily/Winged helix DNA-binding domain"/>
    <property type="match status" value="1"/>
</dbReference>
<dbReference type="EMBL" id="CP048788">
    <property type="protein sequence ID" value="QJF51786.1"/>
    <property type="molecule type" value="Genomic_DNA"/>
</dbReference>
<evidence type="ECO:0000313" key="5">
    <source>
        <dbReference type="EMBL" id="QJF51786.1"/>
    </source>
</evidence>
<dbReference type="Pfam" id="PF01380">
    <property type="entry name" value="SIS"/>
    <property type="match status" value="1"/>
</dbReference>
<keyword evidence="1" id="KW-0805">Transcription regulation</keyword>
<dbReference type="RefSeq" id="WP_169641003.1">
    <property type="nucleotide sequence ID" value="NZ_CP048788.1"/>
</dbReference>
<dbReference type="PANTHER" id="PTHR30514">
    <property type="entry name" value="GLUCOKINASE"/>
    <property type="match status" value="1"/>
</dbReference>
<dbReference type="Gene3D" id="3.40.50.10490">
    <property type="entry name" value="Glucose-6-phosphate isomerase like protein, domain 1"/>
    <property type="match status" value="1"/>
</dbReference>
<dbReference type="GO" id="GO:1901135">
    <property type="term" value="P:carbohydrate derivative metabolic process"/>
    <property type="evidence" value="ECO:0007669"/>
    <property type="project" value="InterPro"/>
</dbReference>
<dbReference type="KEGG" id="rpon:G3256_11735"/>
<dbReference type="PANTHER" id="PTHR30514:SF18">
    <property type="entry name" value="RPIR-FAMILY TRANSCRIPTIONAL REGULATOR"/>
    <property type="match status" value="1"/>
</dbReference>
<dbReference type="CDD" id="cd05013">
    <property type="entry name" value="SIS_RpiR"/>
    <property type="match status" value="1"/>
</dbReference>
<dbReference type="GO" id="GO:0003700">
    <property type="term" value="F:DNA-binding transcription factor activity"/>
    <property type="evidence" value="ECO:0007669"/>
    <property type="project" value="InterPro"/>
</dbReference>
<keyword evidence="3" id="KW-0804">Transcription</keyword>
<evidence type="ECO:0000256" key="2">
    <source>
        <dbReference type="ARBA" id="ARBA00023125"/>
    </source>
</evidence>
<dbReference type="InterPro" id="IPR046348">
    <property type="entry name" value="SIS_dom_sf"/>
</dbReference>
<dbReference type="PROSITE" id="PS51071">
    <property type="entry name" value="HTH_RPIR"/>
    <property type="match status" value="1"/>
</dbReference>
<dbReference type="AlphaFoldDB" id="A0A858SY46"/>
<keyword evidence="6" id="KW-1185">Reference proteome</keyword>
<sequence length="288" mass="31036">MAAPLDTRIAARYNDLSGQLKQAADYVVSNPFDVATRSLRSVAEESDVAPASFSRLARALGYDSFGALRGDIRIAMDQRVNNRRPDRLKQLTNMQEDSGHGFMRAHIAACADNIHRLSEQIDEPALERVVHRLHAARLVLVMGELASSGVAGQMTYQASLLFDNWRMAGRTGSLLGAELAALGPGDALIIVTKPPFAPRAVHAAALARGKGAFVVVITDTHTCPALQHASAQFIIPSESPNFFSSYAASLCFTETLIGMLAGIGSDGSRARIDEVERNSRQLHEVQDG</sequence>
<protein>
    <submittedName>
        <fullName evidence="5">MurR/RpiR family transcriptional regulator</fullName>
    </submittedName>
</protein>
<dbReference type="InterPro" id="IPR036388">
    <property type="entry name" value="WH-like_DNA-bd_sf"/>
</dbReference>
<dbReference type="GO" id="GO:0003677">
    <property type="term" value="F:DNA binding"/>
    <property type="evidence" value="ECO:0007669"/>
    <property type="project" value="UniProtKB-KW"/>
</dbReference>
<proteinExistence type="predicted"/>
<organism evidence="5 6">
    <name type="scientific">Roseobacter ponti</name>
    <dbReference type="NCBI Taxonomy" id="1891787"/>
    <lineage>
        <taxon>Bacteria</taxon>
        <taxon>Pseudomonadati</taxon>
        <taxon>Pseudomonadota</taxon>
        <taxon>Alphaproteobacteria</taxon>
        <taxon>Rhodobacterales</taxon>
        <taxon>Roseobacteraceae</taxon>
        <taxon>Roseobacter</taxon>
    </lineage>
</organism>
<dbReference type="Proteomes" id="UP000503308">
    <property type="component" value="Chromosome"/>
</dbReference>
<evidence type="ECO:0000313" key="6">
    <source>
        <dbReference type="Proteomes" id="UP000503308"/>
    </source>
</evidence>
<dbReference type="SUPFAM" id="SSF53697">
    <property type="entry name" value="SIS domain"/>
    <property type="match status" value="1"/>
</dbReference>
<dbReference type="SUPFAM" id="SSF46689">
    <property type="entry name" value="Homeodomain-like"/>
    <property type="match status" value="1"/>
</dbReference>
<dbReference type="GO" id="GO:0097367">
    <property type="term" value="F:carbohydrate derivative binding"/>
    <property type="evidence" value="ECO:0007669"/>
    <property type="project" value="InterPro"/>
</dbReference>
<dbReference type="InterPro" id="IPR000281">
    <property type="entry name" value="HTH_RpiR"/>
</dbReference>
<gene>
    <name evidence="5" type="ORF">G3256_11735</name>
</gene>
<evidence type="ECO:0000259" key="4">
    <source>
        <dbReference type="PROSITE" id="PS51071"/>
    </source>
</evidence>
<reference evidence="5 6" key="1">
    <citation type="submission" date="2020-02" db="EMBL/GenBank/DDBJ databases">
        <title>Genome sequence of Roseobacter ponti.</title>
        <authorList>
            <person name="Hollensteiner J."/>
            <person name="Schneider D."/>
            <person name="Poehlein A."/>
            <person name="Daniel R."/>
        </authorList>
    </citation>
    <scope>NUCLEOTIDE SEQUENCE [LARGE SCALE GENOMIC DNA]</scope>
    <source>
        <strain evidence="5 6">DSM 106830</strain>
    </source>
</reference>
<dbReference type="InterPro" id="IPR035472">
    <property type="entry name" value="RpiR-like_SIS"/>
</dbReference>
<evidence type="ECO:0000256" key="3">
    <source>
        <dbReference type="ARBA" id="ARBA00023163"/>
    </source>
</evidence>
<feature type="domain" description="HTH rpiR-type" evidence="4">
    <location>
        <begin position="3"/>
        <end position="79"/>
    </location>
</feature>
<dbReference type="InterPro" id="IPR047640">
    <property type="entry name" value="RpiR-like"/>
</dbReference>
<dbReference type="InterPro" id="IPR009057">
    <property type="entry name" value="Homeodomain-like_sf"/>
</dbReference>
<keyword evidence="2" id="KW-0238">DNA-binding</keyword>
<name>A0A858SY46_9RHOB</name>